<proteinExistence type="predicted"/>
<dbReference type="Proteomes" id="UP001530293">
    <property type="component" value="Unassembled WGS sequence"/>
</dbReference>
<protein>
    <submittedName>
        <fullName evidence="2">Uncharacterized protein</fullName>
    </submittedName>
</protein>
<sequence>MSVRNYNHDMLAGINQLKQLRDSVASQIEAEQAVSNKLKDEIAVLSERMMRSQSNLKVLNESMASYTKTLEETELVYNKIEESSQNLLNVIKRETKSIQKTLNAKNVP</sequence>
<evidence type="ECO:0000313" key="2">
    <source>
        <dbReference type="EMBL" id="KAL3762491.1"/>
    </source>
</evidence>
<name>A0ABD3MI53_9STRA</name>
<feature type="coiled-coil region" evidence="1">
    <location>
        <begin position="28"/>
        <end position="55"/>
    </location>
</feature>
<organism evidence="2 3">
    <name type="scientific">Discostella pseudostelligera</name>
    <dbReference type="NCBI Taxonomy" id="259834"/>
    <lineage>
        <taxon>Eukaryota</taxon>
        <taxon>Sar</taxon>
        <taxon>Stramenopiles</taxon>
        <taxon>Ochrophyta</taxon>
        <taxon>Bacillariophyta</taxon>
        <taxon>Coscinodiscophyceae</taxon>
        <taxon>Thalassiosirophycidae</taxon>
        <taxon>Stephanodiscales</taxon>
        <taxon>Stephanodiscaceae</taxon>
        <taxon>Discostella</taxon>
    </lineage>
</organism>
<gene>
    <name evidence="2" type="ORF">ACHAWU_008194</name>
</gene>
<evidence type="ECO:0000256" key="1">
    <source>
        <dbReference type="SAM" id="Coils"/>
    </source>
</evidence>
<dbReference type="InterPro" id="IPR033362">
    <property type="entry name" value="SSNA1_fam"/>
</dbReference>
<reference evidence="2 3" key="1">
    <citation type="submission" date="2024-10" db="EMBL/GenBank/DDBJ databases">
        <title>Updated reference genomes for cyclostephanoid diatoms.</title>
        <authorList>
            <person name="Roberts W.R."/>
            <person name="Alverson A.J."/>
        </authorList>
    </citation>
    <scope>NUCLEOTIDE SEQUENCE [LARGE SCALE GENOMIC DNA]</scope>
    <source>
        <strain evidence="2 3">AJA232-27</strain>
    </source>
</reference>
<dbReference type="PANTHER" id="PTHR28661:SF1">
    <property type="entry name" value="MICROTUBULE NUCLEATION FACTOR SSNA1"/>
    <property type="match status" value="1"/>
</dbReference>
<dbReference type="AlphaFoldDB" id="A0ABD3MI53"/>
<dbReference type="PANTHER" id="PTHR28661">
    <property type="entry name" value="SJOEGREN SYNDROME NUCLEAR AUTOANTIGEN 1"/>
    <property type="match status" value="1"/>
</dbReference>
<accession>A0ABD3MI53</accession>
<keyword evidence="3" id="KW-1185">Reference proteome</keyword>
<evidence type="ECO:0000313" key="3">
    <source>
        <dbReference type="Proteomes" id="UP001530293"/>
    </source>
</evidence>
<keyword evidence="1" id="KW-0175">Coiled coil</keyword>
<comment type="caution">
    <text evidence="2">The sequence shown here is derived from an EMBL/GenBank/DDBJ whole genome shotgun (WGS) entry which is preliminary data.</text>
</comment>
<dbReference type="EMBL" id="JALLBG020000135">
    <property type="protein sequence ID" value="KAL3762491.1"/>
    <property type="molecule type" value="Genomic_DNA"/>
</dbReference>